<dbReference type="Proteomes" id="UP000316621">
    <property type="component" value="Chromosome 9"/>
</dbReference>
<sequence length="370" mass="42340">MEEKSATVAVDERSERRRNPPPLPNSAAPWLVIPFEEGNNQTQGFYNICEPNNKTIRKSIPELNGSNTFYQKPSHQGWLVIRRDDEDEKLNPGLPLKISGTNLVNDNESMVYFLVLGRVNLIMYCRIGDTKWTTLEIPKGIVAGKDMASLIYFKGKLYVMCCNDHFQLVVERLPLRCCNCDCISLGIRRFEVSTDSFVFPYRGGYSCVGKTYFLESDEEIYMIEMVCLDKSRHLNYLVVSINVSRLDFSSMSWKEVNTLGDTVLFLGEDTNAFCSAAELGLSKGYLYYTLHKDQSLYMFDIEDKCTMTILPCSKLPTSWFSSQWIMMPQPTVSVSVDGRIMEDLSRKINIDKIFSGLQDDFAVWKFRGII</sequence>
<feature type="domain" description="KIB1-4 beta-propeller" evidence="2">
    <location>
        <begin position="107"/>
        <end position="293"/>
    </location>
</feature>
<evidence type="ECO:0000256" key="1">
    <source>
        <dbReference type="SAM" id="MobiDB-lite"/>
    </source>
</evidence>
<dbReference type="AlphaFoldDB" id="A0A4Y7KTP4"/>
<dbReference type="Pfam" id="PF03478">
    <property type="entry name" value="Beta-prop_KIB1-4"/>
    <property type="match status" value="1"/>
</dbReference>
<dbReference type="Gramene" id="RZC75782">
    <property type="protein sequence ID" value="RZC75782"/>
    <property type="gene ID" value="C5167_000146"/>
</dbReference>
<evidence type="ECO:0000313" key="3">
    <source>
        <dbReference type="EMBL" id="RZC75782.1"/>
    </source>
</evidence>
<evidence type="ECO:0000259" key="2">
    <source>
        <dbReference type="Pfam" id="PF03478"/>
    </source>
</evidence>
<keyword evidence="4" id="KW-1185">Reference proteome</keyword>
<reference evidence="3 4" key="1">
    <citation type="journal article" date="2018" name="Science">
        <title>The opium poppy genome and morphinan production.</title>
        <authorList>
            <person name="Guo L."/>
            <person name="Winzer T."/>
            <person name="Yang X."/>
            <person name="Li Y."/>
            <person name="Ning Z."/>
            <person name="He Z."/>
            <person name="Teodor R."/>
            <person name="Lu Y."/>
            <person name="Bowser T.A."/>
            <person name="Graham I.A."/>
            <person name="Ye K."/>
        </authorList>
    </citation>
    <scope>NUCLEOTIDE SEQUENCE [LARGE SCALE GENOMIC DNA]</scope>
    <source>
        <strain evidence="4">cv. HN1</strain>
        <tissue evidence="3">Leaves</tissue>
    </source>
</reference>
<protein>
    <recommendedName>
        <fullName evidence="2">KIB1-4 beta-propeller domain-containing protein</fullName>
    </recommendedName>
</protein>
<dbReference type="InterPro" id="IPR005174">
    <property type="entry name" value="KIB1-4_b-propeller"/>
</dbReference>
<name>A0A4Y7KTP4_PAPSO</name>
<evidence type="ECO:0000313" key="4">
    <source>
        <dbReference type="Proteomes" id="UP000316621"/>
    </source>
</evidence>
<organism evidence="3 4">
    <name type="scientific">Papaver somniferum</name>
    <name type="common">Opium poppy</name>
    <dbReference type="NCBI Taxonomy" id="3469"/>
    <lineage>
        <taxon>Eukaryota</taxon>
        <taxon>Viridiplantae</taxon>
        <taxon>Streptophyta</taxon>
        <taxon>Embryophyta</taxon>
        <taxon>Tracheophyta</taxon>
        <taxon>Spermatophyta</taxon>
        <taxon>Magnoliopsida</taxon>
        <taxon>Ranunculales</taxon>
        <taxon>Papaveraceae</taxon>
        <taxon>Papaveroideae</taxon>
        <taxon>Papaver</taxon>
    </lineage>
</organism>
<dbReference type="PANTHER" id="PTHR40891:SF1">
    <property type="entry name" value="DUF295 DOMAIN-CONTAINING PROTEIN"/>
    <property type="match status" value="1"/>
</dbReference>
<dbReference type="EMBL" id="CM010723">
    <property type="protein sequence ID" value="RZC75782.1"/>
    <property type="molecule type" value="Genomic_DNA"/>
</dbReference>
<feature type="region of interest" description="Disordered" evidence="1">
    <location>
        <begin position="1"/>
        <end position="27"/>
    </location>
</feature>
<dbReference type="PANTHER" id="PTHR40891">
    <property type="entry name" value="DUF295 DOMAIN-CONTAINING PROTEIN"/>
    <property type="match status" value="1"/>
</dbReference>
<accession>A0A4Y7KTP4</accession>
<feature type="compositionally biased region" description="Basic and acidic residues" evidence="1">
    <location>
        <begin position="1"/>
        <end position="18"/>
    </location>
</feature>
<proteinExistence type="predicted"/>
<gene>
    <name evidence="3" type="ORF">C5167_000146</name>
</gene>